<keyword evidence="6" id="KW-1185">Reference proteome</keyword>
<evidence type="ECO:0000259" key="4">
    <source>
        <dbReference type="PROSITE" id="PS50102"/>
    </source>
</evidence>
<proteinExistence type="predicted"/>
<evidence type="ECO:0000256" key="2">
    <source>
        <dbReference type="PROSITE-ProRule" id="PRU00176"/>
    </source>
</evidence>
<dbReference type="Gramene" id="Psat2g057120.1">
    <property type="protein sequence ID" value="Psat2g057120.1.cds"/>
    <property type="gene ID" value="Psat2g057120"/>
</dbReference>
<dbReference type="Gene3D" id="3.30.70.330">
    <property type="match status" value="1"/>
</dbReference>
<evidence type="ECO:0000313" key="5">
    <source>
        <dbReference type="EMBL" id="KAI5435116.1"/>
    </source>
</evidence>
<organism evidence="5 6">
    <name type="scientific">Pisum sativum</name>
    <name type="common">Garden pea</name>
    <name type="synonym">Lathyrus oleraceus</name>
    <dbReference type="NCBI Taxonomy" id="3888"/>
    <lineage>
        <taxon>Eukaryota</taxon>
        <taxon>Viridiplantae</taxon>
        <taxon>Streptophyta</taxon>
        <taxon>Embryophyta</taxon>
        <taxon>Tracheophyta</taxon>
        <taxon>Spermatophyta</taxon>
        <taxon>Magnoliopsida</taxon>
        <taxon>eudicotyledons</taxon>
        <taxon>Gunneridae</taxon>
        <taxon>Pentapetalae</taxon>
        <taxon>rosids</taxon>
        <taxon>fabids</taxon>
        <taxon>Fabales</taxon>
        <taxon>Fabaceae</taxon>
        <taxon>Papilionoideae</taxon>
        <taxon>50 kb inversion clade</taxon>
        <taxon>NPAAA clade</taxon>
        <taxon>Hologalegina</taxon>
        <taxon>IRL clade</taxon>
        <taxon>Fabeae</taxon>
        <taxon>Lathyrus</taxon>
    </lineage>
</organism>
<accession>A0A9D4Y8T3</accession>
<dbReference type="InterPro" id="IPR052462">
    <property type="entry name" value="SLIRP/GR-RBP-like"/>
</dbReference>
<comment type="caution">
    <text evidence="5">The sequence shown here is derived from an EMBL/GenBank/DDBJ whole genome shotgun (WGS) entry which is preliminary data.</text>
</comment>
<dbReference type="SMART" id="SM00360">
    <property type="entry name" value="RRM"/>
    <property type="match status" value="1"/>
</dbReference>
<dbReference type="OrthoDB" id="439808at2759"/>
<keyword evidence="1 2" id="KW-0694">RNA-binding</keyword>
<dbReference type="Proteomes" id="UP001058974">
    <property type="component" value="Chromosome 2"/>
</dbReference>
<gene>
    <name evidence="5" type="ORF">KIW84_021806</name>
</gene>
<dbReference type="InterPro" id="IPR035979">
    <property type="entry name" value="RBD_domain_sf"/>
</dbReference>
<feature type="region of interest" description="Disordered" evidence="3">
    <location>
        <begin position="124"/>
        <end position="150"/>
    </location>
</feature>
<dbReference type="Pfam" id="PF00076">
    <property type="entry name" value="RRM_1"/>
    <property type="match status" value="1"/>
</dbReference>
<dbReference type="AlphaFoldDB" id="A0A9D4Y8T3"/>
<evidence type="ECO:0000256" key="1">
    <source>
        <dbReference type="ARBA" id="ARBA00022884"/>
    </source>
</evidence>
<feature type="domain" description="RRM" evidence="4">
    <location>
        <begin position="37"/>
        <end position="115"/>
    </location>
</feature>
<dbReference type="Gramene" id="Psat02G0180600-T1">
    <property type="protein sequence ID" value="KAI5435116.1"/>
    <property type="gene ID" value="KIW84_021806"/>
</dbReference>
<dbReference type="PANTHER" id="PTHR48027">
    <property type="entry name" value="HETEROGENEOUS NUCLEAR RIBONUCLEOPROTEIN 87F-RELATED"/>
    <property type="match status" value="1"/>
</dbReference>
<sequence>METSILGLASFPCYTTPNRSLPKLRILSMRHQYPLASKIVVKNLPYFTRENTLQTEFSNFGKIAEVNMVKDAITGRSKGFAFIQYTSQDDAMLALENMDQKNFHGRTISVNLVKLDPYELCEPPPRATGPPKKCNLPKPRASGSPKKCNLPEPRKWNLPKEYVEDVDCWY</sequence>
<reference evidence="5 6" key="1">
    <citation type="journal article" date="2022" name="Nat. Genet.">
        <title>Improved pea reference genome and pan-genome highlight genomic features and evolutionary characteristics.</title>
        <authorList>
            <person name="Yang T."/>
            <person name="Liu R."/>
            <person name="Luo Y."/>
            <person name="Hu S."/>
            <person name="Wang D."/>
            <person name="Wang C."/>
            <person name="Pandey M.K."/>
            <person name="Ge S."/>
            <person name="Xu Q."/>
            <person name="Li N."/>
            <person name="Li G."/>
            <person name="Huang Y."/>
            <person name="Saxena R.K."/>
            <person name="Ji Y."/>
            <person name="Li M."/>
            <person name="Yan X."/>
            <person name="He Y."/>
            <person name="Liu Y."/>
            <person name="Wang X."/>
            <person name="Xiang C."/>
            <person name="Varshney R.K."/>
            <person name="Ding H."/>
            <person name="Gao S."/>
            <person name="Zong X."/>
        </authorList>
    </citation>
    <scope>NUCLEOTIDE SEQUENCE [LARGE SCALE GENOMIC DNA]</scope>
    <source>
        <strain evidence="5 6">cv. Zhongwan 6</strain>
    </source>
</reference>
<dbReference type="PROSITE" id="PS50102">
    <property type="entry name" value="RRM"/>
    <property type="match status" value="1"/>
</dbReference>
<evidence type="ECO:0000313" key="6">
    <source>
        <dbReference type="Proteomes" id="UP001058974"/>
    </source>
</evidence>
<dbReference type="GO" id="GO:0003723">
    <property type="term" value="F:RNA binding"/>
    <property type="evidence" value="ECO:0007669"/>
    <property type="project" value="UniProtKB-UniRule"/>
</dbReference>
<dbReference type="SUPFAM" id="SSF54928">
    <property type="entry name" value="RNA-binding domain, RBD"/>
    <property type="match status" value="1"/>
</dbReference>
<dbReference type="InterPro" id="IPR000504">
    <property type="entry name" value="RRM_dom"/>
</dbReference>
<dbReference type="InterPro" id="IPR012677">
    <property type="entry name" value="Nucleotide-bd_a/b_plait_sf"/>
</dbReference>
<dbReference type="EMBL" id="JAMSHJ010000002">
    <property type="protein sequence ID" value="KAI5435116.1"/>
    <property type="molecule type" value="Genomic_DNA"/>
</dbReference>
<name>A0A9D4Y8T3_PEA</name>
<evidence type="ECO:0000256" key="3">
    <source>
        <dbReference type="SAM" id="MobiDB-lite"/>
    </source>
</evidence>
<protein>
    <recommendedName>
        <fullName evidence="4">RRM domain-containing protein</fullName>
    </recommendedName>
</protein>